<dbReference type="Proteomes" id="UP001358417">
    <property type="component" value="Unassembled WGS sequence"/>
</dbReference>
<organism evidence="1 2">
    <name type="scientific">Exophiala bonariae</name>
    <dbReference type="NCBI Taxonomy" id="1690606"/>
    <lineage>
        <taxon>Eukaryota</taxon>
        <taxon>Fungi</taxon>
        <taxon>Dikarya</taxon>
        <taxon>Ascomycota</taxon>
        <taxon>Pezizomycotina</taxon>
        <taxon>Eurotiomycetes</taxon>
        <taxon>Chaetothyriomycetidae</taxon>
        <taxon>Chaetothyriales</taxon>
        <taxon>Herpotrichiellaceae</taxon>
        <taxon>Exophiala</taxon>
    </lineage>
</organism>
<keyword evidence="2" id="KW-1185">Reference proteome</keyword>
<comment type="caution">
    <text evidence="1">The sequence shown here is derived from an EMBL/GenBank/DDBJ whole genome shotgun (WGS) entry which is preliminary data.</text>
</comment>
<dbReference type="RefSeq" id="XP_064700140.1">
    <property type="nucleotide sequence ID" value="XM_064854294.1"/>
</dbReference>
<dbReference type="EMBL" id="JAVRRD010000049">
    <property type="protein sequence ID" value="KAK5044479.1"/>
    <property type="molecule type" value="Genomic_DNA"/>
</dbReference>
<evidence type="ECO:0000313" key="2">
    <source>
        <dbReference type="Proteomes" id="UP001358417"/>
    </source>
</evidence>
<reference evidence="1 2" key="1">
    <citation type="submission" date="2023-08" db="EMBL/GenBank/DDBJ databases">
        <title>Black Yeasts Isolated from many extreme environments.</title>
        <authorList>
            <person name="Coleine C."/>
            <person name="Stajich J.E."/>
            <person name="Selbmann L."/>
        </authorList>
    </citation>
    <scope>NUCLEOTIDE SEQUENCE [LARGE SCALE GENOMIC DNA]</scope>
    <source>
        <strain evidence="1 2">CCFEE 5792</strain>
    </source>
</reference>
<name>A0AAV9MSV0_9EURO</name>
<protein>
    <submittedName>
        <fullName evidence="1">Uncharacterized protein</fullName>
    </submittedName>
</protein>
<evidence type="ECO:0000313" key="1">
    <source>
        <dbReference type="EMBL" id="KAK5044479.1"/>
    </source>
</evidence>
<gene>
    <name evidence="1" type="ORF">LTR84_010760</name>
</gene>
<sequence>MPRPSLPLKLLQGTLAGTSTSVTGFLFYTRHCEVVGSLDQATEPLFDSHFFHRYNPHHNHVNSDIVARYIPLTELRRDLLEDSRNGGSKLVEHFCGAMWSGWSYTPQRLFNTWTKPESSLPPPDSMLSNSGLVLDEVTSKTLFTWSRMASIFAASLCALKSSDPIPNTPPPTTQQDEPLDLWDPSTLSASTYPIGTSITNSFLVLFKTPTTILVRCGSSPLDYPYKPRTSDGLFEISAVVDFDQGCAEFKIKSLFYNGTEEAKDKTMGLSKGLWWLHEQYAKLLLETSVRKCRI</sequence>
<accession>A0AAV9MSV0</accession>
<dbReference type="GeneID" id="89978915"/>
<dbReference type="AlphaFoldDB" id="A0AAV9MSV0"/>
<proteinExistence type="predicted"/>